<evidence type="ECO:0000313" key="2">
    <source>
        <dbReference type="Proteomes" id="UP000245626"/>
    </source>
</evidence>
<dbReference type="EMBL" id="KZ820096">
    <property type="protein sequence ID" value="PWN49114.1"/>
    <property type="molecule type" value="Genomic_DNA"/>
</dbReference>
<accession>A0ACD0NTJ1</accession>
<organism evidence="1 2">
    <name type="scientific">Violaceomyces palustris</name>
    <dbReference type="NCBI Taxonomy" id="1673888"/>
    <lineage>
        <taxon>Eukaryota</taxon>
        <taxon>Fungi</taxon>
        <taxon>Dikarya</taxon>
        <taxon>Basidiomycota</taxon>
        <taxon>Ustilaginomycotina</taxon>
        <taxon>Ustilaginomycetes</taxon>
        <taxon>Violaceomycetales</taxon>
        <taxon>Violaceomycetaceae</taxon>
        <taxon>Violaceomyces</taxon>
    </lineage>
</organism>
<protein>
    <submittedName>
        <fullName evidence="1">Uncharacterized protein</fullName>
    </submittedName>
</protein>
<reference evidence="1 2" key="1">
    <citation type="journal article" date="2018" name="Mol. Biol. Evol.">
        <title>Broad Genomic Sampling Reveals a Smut Pathogenic Ancestry of the Fungal Clade Ustilaginomycotina.</title>
        <authorList>
            <person name="Kijpornyongpan T."/>
            <person name="Mondo S.J."/>
            <person name="Barry K."/>
            <person name="Sandor L."/>
            <person name="Lee J."/>
            <person name="Lipzen A."/>
            <person name="Pangilinan J."/>
            <person name="LaButti K."/>
            <person name="Hainaut M."/>
            <person name="Henrissat B."/>
            <person name="Grigoriev I.V."/>
            <person name="Spatafora J.W."/>
            <person name="Aime M.C."/>
        </authorList>
    </citation>
    <scope>NUCLEOTIDE SEQUENCE [LARGE SCALE GENOMIC DNA]</scope>
    <source>
        <strain evidence="1 2">SA 807</strain>
    </source>
</reference>
<keyword evidence="2" id="KW-1185">Reference proteome</keyword>
<proteinExistence type="predicted"/>
<sequence>MGFLFFVRVDEIRVESLQEVVPRCMDSFALEMGTGASRRKEDDLGACMYIICAFEGRSRALLSMLKGGEGEALLDAGHLVTMLAQRDPVW</sequence>
<evidence type="ECO:0000313" key="1">
    <source>
        <dbReference type="EMBL" id="PWN49114.1"/>
    </source>
</evidence>
<name>A0ACD0NTJ1_9BASI</name>
<dbReference type="Proteomes" id="UP000245626">
    <property type="component" value="Unassembled WGS sequence"/>
</dbReference>
<gene>
    <name evidence="1" type="ORF">IE53DRAFT_388692</name>
</gene>